<dbReference type="EMBL" id="QQXK01000001">
    <property type="protein sequence ID" value="RII43753.1"/>
    <property type="molecule type" value="Genomic_DNA"/>
</dbReference>
<evidence type="ECO:0000256" key="4">
    <source>
        <dbReference type="ARBA" id="ARBA00022989"/>
    </source>
</evidence>
<keyword evidence="5 6" id="KW-0472">Membrane</keyword>
<evidence type="ECO:0008006" key="9">
    <source>
        <dbReference type="Google" id="ProtNLM"/>
    </source>
</evidence>
<comment type="subcellular location">
    <subcellularLocation>
        <location evidence="1">Membrane</location>
        <topology evidence="1">Multi-pass membrane protein</topology>
    </subcellularLocation>
</comment>
<gene>
    <name evidence="7" type="ORF">DWB68_00530</name>
</gene>
<accession>A0A399JDV2</accession>
<evidence type="ECO:0000313" key="8">
    <source>
        <dbReference type="Proteomes" id="UP000265419"/>
    </source>
</evidence>
<comment type="similarity">
    <text evidence="2">Belongs to the TMEM86 family.</text>
</comment>
<comment type="caution">
    <text evidence="7">The sequence shown here is derived from an EMBL/GenBank/DDBJ whole genome shotgun (WGS) entry which is preliminary data.</text>
</comment>
<keyword evidence="3 6" id="KW-0812">Transmembrane</keyword>
<dbReference type="GO" id="GO:0016020">
    <property type="term" value="C:membrane"/>
    <property type="evidence" value="ECO:0007669"/>
    <property type="project" value="UniProtKB-SubCell"/>
</dbReference>
<keyword evidence="4 6" id="KW-1133">Transmembrane helix</keyword>
<dbReference type="InterPro" id="IPR012506">
    <property type="entry name" value="TMEM86B-like"/>
</dbReference>
<proteinExistence type="inferred from homology"/>
<feature type="transmembrane region" description="Helical" evidence="6">
    <location>
        <begin position="41"/>
        <end position="60"/>
    </location>
</feature>
<evidence type="ECO:0000256" key="1">
    <source>
        <dbReference type="ARBA" id="ARBA00004141"/>
    </source>
</evidence>
<feature type="transmembrane region" description="Helical" evidence="6">
    <location>
        <begin position="66"/>
        <end position="85"/>
    </location>
</feature>
<feature type="transmembrane region" description="Helical" evidence="6">
    <location>
        <begin position="92"/>
        <end position="112"/>
    </location>
</feature>
<evidence type="ECO:0000256" key="5">
    <source>
        <dbReference type="ARBA" id="ARBA00023136"/>
    </source>
</evidence>
<evidence type="ECO:0000256" key="2">
    <source>
        <dbReference type="ARBA" id="ARBA00007375"/>
    </source>
</evidence>
<feature type="transmembrane region" description="Helical" evidence="6">
    <location>
        <begin position="152"/>
        <end position="172"/>
    </location>
</feature>
<feature type="transmembrane region" description="Helical" evidence="6">
    <location>
        <begin position="12"/>
        <end position="29"/>
    </location>
</feature>
<evidence type="ECO:0000313" key="7">
    <source>
        <dbReference type="EMBL" id="RII43753.1"/>
    </source>
</evidence>
<evidence type="ECO:0000256" key="6">
    <source>
        <dbReference type="SAM" id="Phobius"/>
    </source>
</evidence>
<name>A0A399JDV2_9MICC</name>
<dbReference type="AlphaFoldDB" id="A0A399JDV2"/>
<keyword evidence="8" id="KW-1185">Reference proteome</keyword>
<feature type="transmembrane region" description="Helical" evidence="6">
    <location>
        <begin position="208"/>
        <end position="232"/>
    </location>
</feature>
<sequence length="233" mass="23979">MTGVVVDAAPAWGVWTLLALAAVVAVADWDLSTKPTTWLRWMSKGTVPALLVVAVSLYSVSGNKPSWAAVAATGALALCLLGDLLLLDDKRFVSGGVAFAAAHVLFIGALLLDAYGEGWPAGVGVFVALAIVALGSVTWARRVITATSEPGMKVMTGAYLALLSLVIIAAGIDSAAPGGWLALAGAVSFYVSDLLLTSRRARALDPVVAGDGPWVMVTYHLALFCLAGWALMA</sequence>
<dbReference type="Pfam" id="PF07947">
    <property type="entry name" value="YhhN"/>
    <property type="match status" value="1"/>
</dbReference>
<dbReference type="PANTHER" id="PTHR31885:SF6">
    <property type="entry name" value="GH04784P"/>
    <property type="match status" value="1"/>
</dbReference>
<evidence type="ECO:0000256" key="3">
    <source>
        <dbReference type="ARBA" id="ARBA00022692"/>
    </source>
</evidence>
<dbReference type="Proteomes" id="UP000265419">
    <property type="component" value="Unassembled WGS sequence"/>
</dbReference>
<dbReference type="PANTHER" id="PTHR31885">
    <property type="entry name" value="GH04784P"/>
    <property type="match status" value="1"/>
</dbReference>
<protein>
    <recommendedName>
        <fullName evidence="9">Lysoplasmalogenase</fullName>
    </recommendedName>
</protein>
<dbReference type="RefSeq" id="WP_119423180.1">
    <property type="nucleotide sequence ID" value="NZ_QQXK01000001.1"/>
</dbReference>
<organism evidence="7 8">
    <name type="scientific">Galactobacter valiniphilus</name>
    <dbReference type="NCBI Taxonomy" id="2676122"/>
    <lineage>
        <taxon>Bacteria</taxon>
        <taxon>Bacillati</taxon>
        <taxon>Actinomycetota</taxon>
        <taxon>Actinomycetes</taxon>
        <taxon>Micrococcales</taxon>
        <taxon>Micrococcaceae</taxon>
        <taxon>Galactobacter</taxon>
    </lineage>
</organism>
<dbReference type="GO" id="GO:0016787">
    <property type="term" value="F:hydrolase activity"/>
    <property type="evidence" value="ECO:0007669"/>
    <property type="project" value="TreeGrafter"/>
</dbReference>
<feature type="transmembrane region" description="Helical" evidence="6">
    <location>
        <begin position="118"/>
        <end position="140"/>
    </location>
</feature>
<reference evidence="7 8" key="1">
    <citation type="submission" date="2018-07" db="EMBL/GenBank/DDBJ databases">
        <title>Arthrobacter sp. nov., isolated from raw cow's milk with high bacterial count.</title>
        <authorList>
            <person name="Hahne J."/>
            <person name="Isele D."/>
            <person name="Lipski A."/>
        </authorList>
    </citation>
    <scope>NUCLEOTIDE SEQUENCE [LARGE SCALE GENOMIC DNA]</scope>
    <source>
        <strain evidence="7 8">JZ R-35</strain>
    </source>
</reference>